<name>A0A1E7EYD1_9STRA</name>
<gene>
    <name evidence="1" type="ORF">FRACYDRAFT_154514</name>
</gene>
<proteinExistence type="predicted"/>
<organism evidence="1 2">
    <name type="scientific">Fragilariopsis cylindrus CCMP1102</name>
    <dbReference type="NCBI Taxonomy" id="635003"/>
    <lineage>
        <taxon>Eukaryota</taxon>
        <taxon>Sar</taxon>
        <taxon>Stramenopiles</taxon>
        <taxon>Ochrophyta</taxon>
        <taxon>Bacillariophyta</taxon>
        <taxon>Bacillariophyceae</taxon>
        <taxon>Bacillariophycidae</taxon>
        <taxon>Bacillariales</taxon>
        <taxon>Bacillariaceae</taxon>
        <taxon>Fragilariopsis</taxon>
    </lineage>
</organism>
<protein>
    <submittedName>
        <fullName evidence="1">Uncharacterized protein</fullName>
    </submittedName>
</protein>
<accession>A0A1E7EYD1</accession>
<evidence type="ECO:0000313" key="2">
    <source>
        <dbReference type="Proteomes" id="UP000095751"/>
    </source>
</evidence>
<dbReference type="OrthoDB" id="44191at2759"/>
<dbReference type="AlphaFoldDB" id="A0A1E7EYD1"/>
<reference evidence="1 2" key="1">
    <citation type="submission" date="2016-09" db="EMBL/GenBank/DDBJ databases">
        <title>Extensive genetic diversity and differential bi-allelic expression allows diatom success in the polar Southern Ocean.</title>
        <authorList>
            <consortium name="DOE Joint Genome Institute"/>
            <person name="Mock T."/>
            <person name="Otillar R.P."/>
            <person name="Strauss J."/>
            <person name="Dupont C."/>
            <person name="Frickenhaus S."/>
            <person name="Maumus F."/>
            <person name="Mcmullan M."/>
            <person name="Sanges R."/>
            <person name="Schmutz J."/>
            <person name="Toseland A."/>
            <person name="Valas R."/>
            <person name="Veluchamy A."/>
            <person name="Ward B.J."/>
            <person name="Allen A."/>
            <person name="Barry K."/>
            <person name="Falciatore A."/>
            <person name="Ferrante M."/>
            <person name="Fortunato A.E."/>
            <person name="Gloeckner G."/>
            <person name="Gruber A."/>
            <person name="Hipkin R."/>
            <person name="Janech M."/>
            <person name="Kroth P."/>
            <person name="Leese F."/>
            <person name="Lindquist E."/>
            <person name="Lyon B.R."/>
            <person name="Martin J."/>
            <person name="Mayer C."/>
            <person name="Parker M."/>
            <person name="Quesneville H."/>
            <person name="Raymond J."/>
            <person name="Uhlig C."/>
            <person name="Valentin K.U."/>
            <person name="Worden A.Z."/>
            <person name="Armbrust E.V."/>
            <person name="Bowler C."/>
            <person name="Green B."/>
            <person name="Moulton V."/>
            <person name="Van Oosterhout C."/>
            <person name="Grigoriev I."/>
        </authorList>
    </citation>
    <scope>NUCLEOTIDE SEQUENCE [LARGE SCALE GENOMIC DNA]</scope>
    <source>
        <strain evidence="1 2">CCMP1102</strain>
    </source>
</reference>
<sequence>WGRNLLDSLAGPSTTKYDFQTPFPKPVNFNGNIPLPYDENKLMNSLGALESALQKLQDGGLIGHWEISIPEDDYGEVVTIAVDDDVCLGAQILARE</sequence>
<feature type="non-terminal residue" evidence="1">
    <location>
        <position position="1"/>
    </location>
</feature>
<evidence type="ECO:0000313" key="1">
    <source>
        <dbReference type="EMBL" id="OEU10836.1"/>
    </source>
</evidence>
<feature type="non-terminal residue" evidence="1">
    <location>
        <position position="96"/>
    </location>
</feature>
<keyword evidence="2" id="KW-1185">Reference proteome</keyword>
<dbReference type="InParanoid" id="A0A1E7EYD1"/>
<dbReference type="EMBL" id="KV784370">
    <property type="protein sequence ID" value="OEU10836.1"/>
    <property type="molecule type" value="Genomic_DNA"/>
</dbReference>
<dbReference type="KEGG" id="fcy:FRACYDRAFT_154514"/>
<dbReference type="Proteomes" id="UP000095751">
    <property type="component" value="Unassembled WGS sequence"/>
</dbReference>